<dbReference type="PANTHER" id="PTHR43792:SF1">
    <property type="entry name" value="N-ACETYLTRANSFERASE DOMAIN-CONTAINING PROTEIN"/>
    <property type="match status" value="1"/>
</dbReference>
<keyword evidence="3" id="KW-1185">Reference proteome</keyword>
<comment type="caution">
    <text evidence="2">The sequence shown here is derived from an EMBL/GenBank/DDBJ whole genome shotgun (WGS) entry which is preliminary data.</text>
</comment>
<proteinExistence type="predicted"/>
<keyword evidence="2" id="KW-0808">Transferase</keyword>
<dbReference type="InterPro" id="IPR000182">
    <property type="entry name" value="GNAT_dom"/>
</dbReference>
<evidence type="ECO:0000259" key="1">
    <source>
        <dbReference type="PROSITE" id="PS51186"/>
    </source>
</evidence>
<evidence type="ECO:0000313" key="2">
    <source>
        <dbReference type="EMBL" id="RYP85577.1"/>
    </source>
</evidence>
<dbReference type="OrthoDB" id="9132139at2"/>
<dbReference type="InterPro" id="IPR016181">
    <property type="entry name" value="Acyl_CoA_acyltransferase"/>
</dbReference>
<accession>A0A4Q4ZC49</accession>
<dbReference type="SUPFAM" id="SSF55729">
    <property type="entry name" value="Acyl-CoA N-acyltransferases (Nat)"/>
    <property type="match status" value="1"/>
</dbReference>
<dbReference type="PANTHER" id="PTHR43792">
    <property type="entry name" value="GNAT FAMILY, PUTATIVE (AFU_ORTHOLOGUE AFUA_3G00765)-RELATED-RELATED"/>
    <property type="match status" value="1"/>
</dbReference>
<dbReference type="PROSITE" id="PS51186">
    <property type="entry name" value="GNAT"/>
    <property type="match status" value="1"/>
</dbReference>
<name>A0A4Q4ZC49_9ACTN</name>
<evidence type="ECO:0000313" key="3">
    <source>
        <dbReference type="Proteomes" id="UP000295198"/>
    </source>
</evidence>
<dbReference type="EMBL" id="SDKM01000016">
    <property type="protein sequence ID" value="RYP85577.1"/>
    <property type="molecule type" value="Genomic_DNA"/>
</dbReference>
<dbReference type="RefSeq" id="WP_134717750.1">
    <property type="nucleotide sequence ID" value="NZ_SDKM01000016.1"/>
</dbReference>
<dbReference type="Proteomes" id="UP000295198">
    <property type="component" value="Unassembled WGS sequence"/>
</dbReference>
<protein>
    <submittedName>
        <fullName evidence="2">N-acetyltransferase</fullName>
    </submittedName>
</protein>
<gene>
    <name evidence="2" type="ORF">EKO23_12555</name>
</gene>
<sequence length="173" mass="19565">MELVTDRLVLRDYRPGDLRAAHRFTSDPESVRFVTWGPNTLDQTRMFLQVWLEEQEAAPRTGFTLAVTEPGGETFGSVGIYRDGPHHAEMGLSVRRDRWGQGYATEAAAALLGFGFDELGLRRVWATCRPDNVASRRVLEKIGMSVEGRLRDHVLLRGTWQDSVLYAALTPYR</sequence>
<dbReference type="AlphaFoldDB" id="A0A4Q4ZC49"/>
<reference evidence="2 3" key="1">
    <citation type="submission" date="2019-01" db="EMBL/GenBank/DDBJ databases">
        <title>Nocardioides guangzhouensis sp. nov., an actinobacterium isolated from soil.</title>
        <authorList>
            <person name="Fu Y."/>
            <person name="Cai Y."/>
            <person name="Lin Z."/>
            <person name="Chen P."/>
        </authorList>
    </citation>
    <scope>NUCLEOTIDE SEQUENCE [LARGE SCALE GENOMIC DNA]</scope>
    <source>
        <strain evidence="2 3">130</strain>
    </source>
</reference>
<dbReference type="InterPro" id="IPR051531">
    <property type="entry name" value="N-acetyltransferase"/>
</dbReference>
<organism evidence="2 3">
    <name type="scientific">Nocardioides guangzhouensis</name>
    <dbReference type="NCBI Taxonomy" id="2497878"/>
    <lineage>
        <taxon>Bacteria</taxon>
        <taxon>Bacillati</taxon>
        <taxon>Actinomycetota</taxon>
        <taxon>Actinomycetes</taxon>
        <taxon>Propionibacteriales</taxon>
        <taxon>Nocardioidaceae</taxon>
        <taxon>Nocardioides</taxon>
    </lineage>
</organism>
<feature type="domain" description="N-acetyltransferase" evidence="1">
    <location>
        <begin position="8"/>
        <end position="171"/>
    </location>
</feature>
<dbReference type="GO" id="GO:0016747">
    <property type="term" value="F:acyltransferase activity, transferring groups other than amino-acyl groups"/>
    <property type="evidence" value="ECO:0007669"/>
    <property type="project" value="InterPro"/>
</dbReference>
<dbReference type="Gene3D" id="3.40.630.30">
    <property type="match status" value="1"/>
</dbReference>
<dbReference type="Pfam" id="PF13302">
    <property type="entry name" value="Acetyltransf_3"/>
    <property type="match status" value="1"/>
</dbReference>